<dbReference type="Proteomes" id="UP001234297">
    <property type="component" value="Chromosome 5"/>
</dbReference>
<organism evidence="1 2">
    <name type="scientific">Persea americana</name>
    <name type="common">Avocado</name>
    <dbReference type="NCBI Taxonomy" id="3435"/>
    <lineage>
        <taxon>Eukaryota</taxon>
        <taxon>Viridiplantae</taxon>
        <taxon>Streptophyta</taxon>
        <taxon>Embryophyta</taxon>
        <taxon>Tracheophyta</taxon>
        <taxon>Spermatophyta</taxon>
        <taxon>Magnoliopsida</taxon>
        <taxon>Magnoliidae</taxon>
        <taxon>Laurales</taxon>
        <taxon>Lauraceae</taxon>
        <taxon>Persea</taxon>
    </lineage>
</organism>
<comment type="caution">
    <text evidence="1">The sequence shown here is derived from an EMBL/GenBank/DDBJ whole genome shotgun (WGS) entry which is preliminary data.</text>
</comment>
<evidence type="ECO:0000313" key="2">
    <source>
        <dbReference type="Proteomes" id="UP001234297"/>
    </source>
</evidence>
<accession>A0ACC2M0T7</accession>
<keyword evidence="2" id="KW-1185">Reference proteome</keyword>
<proteinExistence type="predicted"/>
<name>A0ACC2M0T7_PERAE</name>
<sequence length="129" mass="14840">MEIVQYRPLQEEQDHHPSCARGGPIFVPNLISPVTTIHEFEISILRELHTLEVELVMDSTMEFDNELSVDELKVLSEEELVDTAFKEAFKDTELTESSSQVPEDSSNEMRANDFRMPNTENCLPRKSKK</sequence>
<reference evidence="1 2" key="1">
    <citation type="journal article" date="2022" name="Hortic Res">
        <title>A haplotype resolved chromosomal level avocado genome allows analysis of novel avocado genes.</title>
        <authorList>
            <person name="Nath O."/>
            <person name="Fletcher S.J."/>
            <person name="Hayward A."/>
            <person name="Shaw L.M."/>
            <person name="Masouleh A.K."/>
            <person name="Furtado A."/>
            <person name="Henry R.J."/>
            <person name="Mitter N."/>
        </authorList>
    </citation>
    <scope>NUCLEOTIDE SEQUENCE [LARGE SCALE GENOMIC DNA]</scope>
    <source>
        <strain evidence="2">cv. Hass</strain>
    </source>
</reference>
<protein>
    <submittedName>
        <fullName evidence="1">Uncharacterized protein</fullName>
    </submittedName>
</protein>
<evidence type="ECO:0000313" key="1">
    <source>
        <dbReference type="EMBL" id="KAJ8638822.1"/>
    </source>
</evidence>
<dbReference type="EMBL" id="CM056813">
    <property type="protein sequence ID" value="KAJ8638822.1"/>
    <property type="molecule type" value="Genomic_DNA"/>
</dbReference>
<gene>
    <name evidence="1" type="ORF">MRB53_015516</name>
</gene>